<reference evidence="2" key="1">
    <citation type="submission" date="2020-12" db="EMBL/GenBank/DDBJ databases">
        <title>Bacterial novel species Flavobacterium sp. SE-1-e isolated from soil.</title>
        <authorList>
            <person name="Jung H.-Y."/>
        </authorList>
    </citation>
    <scope>NUCLEOTIDE SEQUENCE</scope>
    <source>
        <strain evidence="2">SE-1-e</strain>
    </source>
</reference>
<dbReference type="InterPro" id="IPR011055">
    <property type="entry name" value="Dup_hybrid_motif"/>
</dbReference>
<dbReference type="Gene3D" id="2.70.70.10">
    <property type="entry name" value="Glucose Permease (Domain IIA)"/>
    <property type="match status" value="1"/>
</dbReference>
<keyword evidence="3" id="KW-1185">Reference proteome</keyword>
<name>A0A934PPB6_9FLAO</name>
<evidence type="ECO:0000313" key="3">
    <source>
        <dbReference type="Proteomes" id="UP000609172"/>
    </source>
</evidence>
<dbReference type="Proteomes" id="UP000609172">
    <property type="component" value="Unassembled WGS sequence"/>
</dbReference>
<feature type="chain" id="PRO_5036920464" evidence="1">
    <location>
        <begin position="24"/>
        <end position="287"/>
    </location>
</feature>
<comment type="caution">
    <text evidence="2">The sequence shown here is derived from an EMBL/GenBank/DDBJ whole genome shotgun (WGS) entry which is preliminary data.</text>
</comment>
<feature type="signal peptide" evidence="1">
    <location>
        <begin position="1"/>
        <end position="23"/>
    </location>
</feature>
<keyword evidence="1" id="KW-0732">Signal</keyword>
<proteinExistence type="predicted"/>
<organism evidence="2 3">
    <name type="scientific">Flavobacterium agrisoli</name>
    <dbReference type="NCBI Taxonomy" id="2793066"/>
    <lineage>
        <taxon>Bacteria</taxon>
        <taxon>Pseudomonadati</taxon>
        <taxon>Bacteroidota</taxon>
        <taxon>Flavobacteriia</taxon>
        <taxon>Flavobacteriales</taxon>
        <taxon>Flavobacteriaceae</taxon>
        <taxon>Flavobacterium</taxon>
    </lineage>
</organism>
<sequence>MNVKLFRVIFFVSLILSANSALAQSSSKPNLIIKPKVNDDNSVDFKYLKEGIGSYVAVVEFTKLLNSETTGKQVVNVNEDTGVLFKLKPIDTTKKIDLSFRYAVHRGFLNPKIDSTTVYYLPFEKNKKIKTYDIYRQGFDNNQWKAHRVYSTTQDTVFAMRKGQVVEIRSLFSTSANDATGALTSVEKKEIILQHPDNTFTSYFDIDDKTILVKPGDVLSAHQPLCLMASYLDKNKNVKFTTRFKIYYLVFNDADFSPSEKTIDAHFLTGNGIEKLVSKTEYTVAIP</sequence>
<evidence type="ECO:0000256" key="1">
    <source>
        <dbReference type="SAM" id="SignalP"/>
    </source>
</evidence>
<dbReference type="AlphaFoldDB" id="A0A934PPB6"/>
<protein>
    <submittedName>
        <fullName evidence="2">Uncharacterized protein</fullName>
    </submittedName>
</protein>
<accession>A0A934PPB6</accession>
<gene>
    <name evidence="2" type="ORF">I5M07_13630</name>
</gene>
<evidence type="ECO:0000313" key="2">
    <source>
        <dbReference type="EMBL" id="MBK0370870.1"/>
    </source>
</evidence>
<dbReference type="EMBL" id="JAEHFV010000006">
    <property type="protein sequence ID" value="MBK0370870.1"/>
    <property type="molecule type" value="Genomic_DNA"/>
</dbReference>
<dbReference type="RefSeq" id="WP_200107000.1">
    <property type="nucleotide sequence ID" value="NZ_JAEHFV010000006.1"/>
</dbReference>